<dbReference type="InterPro" id="IPR032466">
    <property type="entry name" value="Metal_Hydrolase"/>
</dbReference>
<dbReference type="GO" id="GO:0005829">
    <property type="term" value="C:cytosol"/>
    <property type="evidence" value="ECO:0007669"/>
    <property type="project" value="TreeGrafter"/>
</dbReference>
<comment type="caution">
    <text evidence="5">The sequence shown here is derived from an EMBL/GenBank/DDBJ whole genome shotgun (WGS) entry which is preliminary data.</text>
</comment>
<feature type="binding site" evidence="4">
    <location>
        <position position="141"/>
    </location>
    <ligand>
        <name>a divalent metal cation</name>
        <dbReference type="ChEBI" id="CHEBI:60240"/>
        <label>1</label>
    </ligand>
</feature>
<comment type="similarity">
    <text evidence="1">Belongs to the metallo-dependent hydrolases superfamily. TatD-type hydrolase family.</text>
</comment>
<dbReference type="NCBIfam" id="TIGR00010">
    <property type="entry name" value="YchF/TatD family DNA exonuclease"/>
    <property type="match status" value="1"/>
</dbReference>
<dbReference type="InterPro" id="IPR015991">
    <property type="entry name" value="TatD/YcfH-like"/>
</dbReference>
<keyword evidence="2 4" id="KW-0479">Metal-binding</keyword>
<dbReference type="PROSITE" id="PS01090">
    <property type="entry name" value="TATD_2"/>
    <property type="match status" value="1"/>
</dbReference>
<dbReference type="FunFam" id="3.20.20.140:FF:000005">
    <property type="entry name" value="TatD family hydrolase"/>
    <property type="match status" value="1"/>
</dbReference>
<protein>
    <submittedName>
        <fullName evidence="5">Hydrolase TatD</fullName>
    </submittedName>
</protein>
<dbReference type="PANTHER" id="PTHR46124">
    <property type="entry name" value="D-AMINOACYL-TRNA DEACYLASE"/>
    <property type="match status" value="1"/>
</dbReference>
<name>A0A150R533_SORCE</name>
<dbReference type="Gene3D" id="3.20.20.140">
    <property type="entry name" value="Metal-dependent hydrolases"/>
    <property type="match status" value="1"/>
</dbReference>
<feature type="binding site" evidence="4">
    <location>
        <position position="91"/>
    </location>
    <ligand>
        <name>a divalent metal cation</name>
        <dbReference type="ChEBI" id="CHEBI:60240"/>
        <label>2</label>
    </ligand>
</feature>
<dbReference type="GO" id="GO:0016788">
    <property type="term" value="F:hydrolase activity, acting on ester bonds"/>
    <property type="evidence" value="ECO:0007669"/>
    <property type="project" value="InterPro"/>
</dbReference>
<evidence type="ECO:0000256" key="1">
    <source>
        <dbReference type="ARBA" id="ARBA00009275"/>
    </source>
</evidence>
<dbReference type="InterPro" id="IPR001130">
    <property type="entry name" value="TatD-like"/>
</dbReference>
<keyword evidence="3 5" id="KW-0378">Hydrolase</keyword>
<reference evidence="5 6" key="1">
    <citation type="submission" date="2014-02" db="EMBL/GenBank/DDBJ databases">
        <title>The small core and large imbalanced accessory genome model reveals a collaborative survival strategy of Sorangium cellulosum strains in nature.</title>
        <authorList>
            <person name="Han K."/>
            <person name="Peng R."/>
            <person name="Blom J."/>
            <person name="Li Y.-Z."/>
        </authorList>
    </citation>
    <scope>NUCLEOTIDE SEQUENCE [LARGE SCALE GENOMIC DNA]</scope>
    <source>
        <strain evidence="5 6">So0011-07</strain>
    </source>
</reference>
<dbReference type="AlphaFoldDB" id="A0A150R533"/>
<dbReference type="Pfam" id="PF01026">
    <property type="entry name" value="TatD_DNase"/>
    <property type="match status" value="1"/>
</dbReference>
<gene>
    <name evidence="5" type="ORF">BE17_35645</name>
</gene>
<feature type="binding site" evidence="4">
    <location>
        <position position="66"/>
    </location>
    <ligand>
        <name>a divalent metal cation</name>
        <dbReference type="ChEBI" id="CHEBI:60240"/>
        <label>2</label>
    </ligand>
</feature>
<sequence length="207" mass="22704">HPHDASALDDRMLAELEALARRPEVVAVGEIGLDYHYMHSPRDTQQRVFADLVALARKVEKPIVIHTREAAEDTLAILERAGASEVGGIIHCFSEDRAFAERALALDFDLSFSGIVTFKSARAIQEVAAWAPGDRILVETDSPYLAPVPFRGKRCEPGHVLHTARFVAELRGEPFEALAARTAENTCRRLRLRSRAPETAASAALTG</sequence>
<dbReference type="SUPFAM" id="SSF51556">
    <property type="entry name" value="Metallo-dependent hydrolases"/>
    <property type="match status" value="1"/>
</dbReference>
<evidence type="ECO:0000256" key="4">
    <source>
        <dbReference type="PIRSR" id="PIRSR005902-1"/>
    </source>
</evidence>
<dbReference type="PANTHER" id="PTHR46124:SF2">
    <property type="entry name" value="D-AMINOACYL-TRNA DEACYLASE"/>
    <property type="match status" value="1"/>
</dbReference>
<feature type="binding site" evidence="4">
    <location>
        <position position="30"/>
    </location>
    <ligand>
        <name>a divalent metal cation</name>
        <dbReference type="ChEBI" id="CHEBI:60240"/>
        <label>1</label>
    </ligand>
</feature>
<organism evidence="5 6">
    <name type="scientific">Sorangium cellulosum</name>
    <name type="common">Polyangium cellulosum</name>
    <dbReference type="NCBI Taxonomy" id="56"/>
    <lineage>
        <taxon>Bacteria</taxon>
        <taxon>Pseudomonadati</taxon>
        <taxon>Myxococcota</taxon>
        <taxon>Polyangia</taxon>
        <taxon>Polyangiales</taxon>
        <taxon>Polyangiaceae</taxon>
        <taxon>Sorangium</taxon>
    </lineage>
</organism>
<dbReference type="EMBL" id="JEMB01003165">
    <property type="protein sequence ID" value="KYF75046.1"/>
    <property type="molecule type" value="Genomic_DNA"/>
</dbReference>
<evidence type="ECO:0000313" key="5">
    <source>
        <dbReference type="EMBL" id="KYF75046.1"/>
    </source>
</evidence>
<dbReference type="InterPro" id="IPR018228">
    <property type="entry name" value="DNase_TatD-rel_CS"/>
</dbReference>
<proteinExistence type="inferred from homology"/>
<evidence type="ECO:0000256" key="2">
    <source>
        <dbReference type="ARBA" id="ARBA00022723"/>
    </source>
</evidence>
<accession>A0A150R533</accession>
<dbReference type="GO" id="GO:0046872">
    <property type="term" value="F:metal ion binding"/>
    <property type="evidence" value="ECO:0007669"/>
    <property type="project" value="UniProtKB-KW"/>
</dbReference>
<feature type="non-terminal residue" evidence="5">
    <location>
        <position position="1"/>
    </location>
</feature>
<dbReference type="Proteomes" id="UP000075635">
    <property type="component" value="Unassembled WGS sequence"/>
</dbReference>
<dbReference type="GO" id="GO:0004536">
    <property type="term" value="F:DNA nuclease activity"/>
    <property type="evidence" value="ECO:0007669"/>
    <property type="project" value="InterPro"/>
</dbReference>
<dbReference type="CDD" id="cd01310">
    <property type="entry name" value="TatD_DNAse"/>
    <property type="match status" value="1"/>
</dbReference>
<dbReference type="PIRSF" id="PIRSF005902">
    <property type="entry name" value="DNase_TatD"/>
    <property type="match status" value="1"/>
</dbReference>
<evidence type="ECO:0000256" key="3">
    <source>
        <dbReference type="ARBA" id="ARBA00022801"/>
    </source>
</evidence>
<evidence type="ECO:0000313" key="6">
    <source>
        <dbReference type="Proteomes" id="UP000075635"/>
    </source>
</evidence>